<dbReference type="EMBL" id="KL584829">
    <property type="protein sequence ID" value="KEQ64350.1"/>
    <property type="molecule type" value="Genomic_DNA"/>
</dbReference>
<proteinExistence type="predicted"/>
<reference evidence="1 2" key="1">
    <citation type="journal article" date="2014" name="BMC Genomics">
        <title>Genome sequencing of four Aureobasidium pullulans varieties: biotechnological potential, stress tolerance, and description of new species.</title>
        <authorList>
            <person name="Gostin Ar C."/>
            <person name="Ohm R.A."/>
            <person name="Kogej T."/>
            <person name="Sonjak S."/>
            <person name="Turk M."/>
            <person name="Zajc J."/>
            <person name="Zalar P."/>
            <person name="Grube M."/>
            <person name="Sun H."/>
            <person name="Han J."/>
            <person name="Sharma A."/>
            <person name="Chiniquy J."/>
            <person name="Ngan C.Y."/>
            <person name="Lipzen A."/>
            <person name="Barry K."/>
            <person name="Grigoriev I.V."/>
            <person name="Gunde-Cimerman N."/>
        </authorList>
    </citation>
    <scope>NUCLEOTIDE SEQUENCE [LARGE SCALE GENOMIC DNA]</scope>
    <source>
        <strain evidence="1 2">CBS 110374</strain>
    </source>
</reference>
<keyword evidence="2" id="KW-1185">Reference proteome</keyword>
<accession>A0A074VU85</accession>
<gene>
    <name evidence="1" type="ORF">M437DRAFT_83286</name>
</gene>
<dbReference type="AlphaFoldDB" id="A0A074VU85"/>
<evidence type="ECO:0000313" key="2">
    <source>
        <dbReference type="Proteomes" id="UP000030672"/>
    </source>
</evidence>
<dbReference type="RefSeq" id="XP_040881373.1">
    <property type="nucleotide sequence ID" value="XM_041027904.1"/>
</dbReference>
<dbReference type="Proteomes" id="UP000030672">
    <property type="component" value="Unassembled WGS sequence"/>
</dbReference>
<evidence type="ECO:0000313" key="1">
    <source>
        <dbReference type="EMBL" id="KEQ64350.1"/>
    </source>
</evidence>
<organism evidence="1 2">
    <name type="scientific">Aureobasidium melanogenum (strain CBS 110374)</name>
    <name type="common">Aureobasidium pullulans var. melanogenum</name>
    <dbReference type="NCBI Taxonomy" id="1043003"/>
    <lineage>
        <taxon>Eukaryota</taxon>
        <taxon>Fungi</taxon>
        <taxon>Dikarya</taxon>
        <taxon>Ascomycota</taxon>
        <taxon>Pezizomycotina</taxon>
        <taxon>Dothideomycetes</taxon>
        <taxon>Dothideomycetidae</taxon>
        <taxon>Dothideales</taxon>
        <taxon>Saccotheciaceae</taxon>
        <taxon>Aureobasidium</taxon>
    </lineage>
</organism>
<dbReference type="HOGENOM" id="CLU_1266648_0_0_1"/>
<protein>
    <submittedName>
        <fullName evidence="1">Uncharacterized protein</fullName>
    </submittedName>
</protein>
<sequence>MPNATALPTEIRLMIYEALFEDATQQYFPHPMLWLSDEINDECAPSLFRHLRLCISNPPQLGLHGDQWVATFSSRNREDSSVVRAIPWERIRNAKCLSNWLPHLQQVHIQYIGYQGPKMFLASLELHFDDARSSSIEFSANMHPALRTLYLKTLKAVICNAESCSMELLVKLMNVLPSRESRSATRKRRQVARACRAEIWERCKRQIEQEDRAKR</sequence>
<dbReference type="GeneID" id="63921277"/>
<name>A0A074VU85_AURM1</name>